<sequence length="421" mass="45167">MFEQIEEVDVATTSLVLDVDTEAEHDLDLLLDDVEDLHHLSSAQVLEQLRDLTTERNRLDAVIARLARHAELTQAVEVDGLVSVRSWLIGHLRLSGADASRVVRVGRVMEHVPQLAERFCEGSATAAQMDVVASAVGDRQRAAAAEQGIDLGVFDRAWAEVATSSSHRALVTAVQAFVEALEPDGVEPDPIEQRSLTMTTHADGTVSGHFELDAVGGEKVKTALESVVQADRPEGDLRSRAQRQGGALVQLADNALAAGGLPVLRSVKPHVVVTIGIEDLVADGTGPATATTGFGSVISAARARWLACDAGVTRVVMGPEGTPLDVGRTHRVVTPGLRRAVVARDKTCVFAGCGAPHHWSDVHHLVHWAHGGETSLTNSALLCEPHHTKVHHGFRVERDPGGRWRTYRPDGTEIIIGSRIE</sequence>
<evidence type="ECO:0000313" key="4">
    <source>
        <dbReference type="Proteomes" id="UP001361570"/>
    </source>
</evidence>
<comment type="caution">
    <text evidence="3">The sequence shown here is derived from an EMBL/GenBank/DDBJ whole genome shotgun (WGS) entry which is preliminary data.</text>
</comment>
<reference evidence="3 4" key="1">
    <citation type="submission" date="2024-03" db="EMBL/GenBank/DDBJ databases">
        <title>Draft genome sequence of Klenkia sp. LSe6-5.</title>
        <authorList>
            <person name="Duangmal K."/>
            <person name="Chantavorakit T."/>
        </authorList>
    </citation>
    <scope>NUCLEOTIDE SEQUENCE [LARGE SCALE GENOMIC DNA]</scope>
    <source>
        <strain evidence="3 4">LSe6-5</strain>
    </source>
</reference>
<dbReference type="InterPro" id="IPR002711">
    <property type="entry name" value="HNH"/>
</dbReference>
<comment type="similarity">
    <text evidence="1">Belongs to the Rv1128c/1148c/1588c/1702c/1945/3466 family.</text>
</comment>
<evidence type="ECO:0000256" key="1">
    <source>
        <dbReference type="ARBA" id="ARBA00023450"/>
    </source>
</evidence>
<dbReference type="Pfam" id="PF02720">
    <property type="entry name" value="DUF222"/>
    <property type="match status" value="1"/>
</dbReference>
<evidence type="ECO:0000313" key="3">
    <source>
        <dbReference type="EMBL" id="MEI4271334.1"/>
    </source>
</evidence>
<dbReference type="Proteomes" id="UP001361570">
    <property type="component" value="Unassembled WGS sequence"/>
</dbReference>
<protein>
    <submittedName>
        <fullName evidence="3">DUF222 domain-containing protein</fullName>
    </submittedName>
</protein>
<keyword evidence="4" id="KW-1185">Reference proteome</keyword>
<dbReference type="InterPro" id="IPR003870">
    <property type="entry name" value="DUF222"/>
</dbReference>
<dbReference type="RefSeq" id="WP_336403477.1">
    <property type="nucleotide sequence ID" value="NZ_JBAPLU010000005.1"/>
</dbReference>
<gene>
    <name evidence="3" type="ORF">TEK04_06335</name>
</gene>
<organism evidence="3 4">
    <name type="scientific">Klenkia sesuvii</name>
    <dbReference type="NCBI Taxonomy" id="3103137"/>
    <lineage>
        <taxon>Bacteria</taxon>
        <taxon>Bacillati</taxon>
        <taxon>Actinomycetota</taxon>
        <taxon>Actinomycetes</taxon>
        <taxon>Geodermatophilales</taxon>
        <taxon>Geodermatophilaceae</taxon>
        <taxon>Klenkia</taxon>
    </lineage>
</organism>
<dbReference type="CDD" id="cd00085">
    <property type="entry name" value="HNHc"/>
    <property type="match status" value="1"/>
</dbReference>
<dbReference type="SMART" id="SM00507">
    <property type="entry name" value="HNHc"/>
    <property type="match status" value="1"/>
</dbReference>
<feature type="domain" description="HNH nuclease" evidence="2">
    <location>
        <begin position="336"/>
        <end position="388"/>
    </location>
</feature>
<dbReference type="EMBL" id="JBAPLU010000005">
    <property type="protein sequence ID" value="MEI4271334.1"/>
    <property type="molecule type" value="Genomic_DNA"/>
</dbReference>
<evidence type="ECO:0000259" key="2">
    <source>
        <dbReference type="SMART" id="SM00507"/>
    </source>
</evidence>
<name>A0ABU8DR57_9ACTN</name>
<dbReference type="Pfam" id="PF01844">
    <property type="entry name" value="HNH"/>
    <property type="match status" value="1"/>
</dbReference>
<proteinExistence type="inferred from homology"/>
<dbReference type="InterPro" id="IPR003615">
    <property type="entry name" value="HNH_nuc"/>
</dbReference>
<accession>A0ABU8DR57</accession>